<name>A0A1X2HTT9_SYNRA</name>
<evidence type="ECO:0000313" key="4">
    <source>
        <dbReference type="Proteomes" id="UP000242180"/>
    </source>
</evidence>
<evidence type="ECO:0000256" key="1">
    <source>
        <dbReference type="SAM" id="Coils"/>
    </source>
</evidence>
<dbReference type="EMBL" id="MCGN01000001">
    <property type="protein sequence ID" value="ORZ03012.1"/>
    <property type="molecule type" value="Genomic_DNA"/>
</dbReference>
<keyword evidence="4" id="KW-1185">Reference proteome</keyword>
<comment type="caution">
    <text evidence="3">The sequence shown here is derived from an EMBL/GenBank/DDBJ whole genome shotgun (WGS) entry which is preliminary data.</text>
</comment>
<feature type="coiled-coil region" evidence="1">
    <location>
        <begin position="21"/>
        <end position="55"/>
    </location>
</feature>
<dbReference type="AlphaFoldDB" id="A0A1X2HTT9"/>
<sequence>MSVSSSQAAANGKAINKGTILKLSVDHIRELRDQLAQYKNRVQELEHHIEAAKRGEPIPEGKMQIKPAATVSTDANIMQPPQPQKNDKDGGRHERMGSLQFQQQFGNLHIGTDHQP</sequence>
<feature type="region of interest" description="Disordered" evidence="2">
    <location>
        <begin position="71"/>
        <end position="116"/>
    </location>
</feature>
<proteinExistence type="predicted"/>
<dbReference type="Proteomes" id="UP000242180">
    <property type="component" value="Unassembled WGS sequence"/>
</dbReference>
<feature type="compositionally biased region" description="Basic and acidic residues" evidence="2">
    <location>
        <begin position="85"/>
        <end position="96"/>
    </location>
</feature>
<dbReference type="InParanoid" id="A0A1X2HTT9"/>
<dbReference type="InterPro" id="IPR036638">
    <property type="entry name" value="HLH_DNA-bd_sf"/>
</dbReference>
<evidence type="ECO:0000313" key="3">
    <source>
        <dbReference type="EMBL" id="ORZ03012.1"/>
    </source>
</evidence>
<gene>
    <name evidence="3" type="ORF">BCR43DRAFT_482580</name>
</gene>
<reference evidence="3 4" key="1">
    <citation type="submission" date="2016-07" db="EMBL/GenBank/DDBJ databases">
        <title>Pervasive Adenine N6-methylation of Active Genes in Fungi.</title>
        <authorList>
            <consortium name="DOE Joint Genome Institute"/>
            <person name="Mondo S.J."/>
            <person name="Dannebaum R.O."/>
            <person name="Kuo R.C."/>
            <person name="Labutti K."/>
            <person name="Haridas S."/>
            <person name="Kuo A."/>
            <person name="Salamov A."/>
            <person name="Ahrendt S.R."/>
            <person name="Lipzen A."/>
            <person name="Sullivan W."/>
            <person name="Andreopoulos W.B."/>
            <person name="Clum A."/>
            <person name="Lindquist E."/>
            <person name="Daum C."/>
            <person name="Ramamoorthy G.K."/>
            <person name="Gryganskyi A."/>
            <person name="Culley D."/>
            <person name="Magnuson J.K."/>
            <person name="James T.Y."/>
            <person name="O'Malley M.A."/>
            <person name="Stajich J.E."/>
            <person name="Spatafora J.W."/>
            <person name="Visel A."/>
            <person name="Grigoriev I.V."/>
        </authorList>
    </citation>
    <scope>NUCLEOTIDE SEQUENCE [LARGE SCALE GENOMIC DNA]</scope>
    <source>
        <strain evidence="3 4">NRRL 2496</strain>
    </source>
</reference>
<evidence type="ECO:0000256" key="2">
    <source>
        <dbReference type="SAM" id="MobiDB-lite"/>
    </source>
</evidence>
<evidence type="ECO:0008006" key="5">
    <source>
        <dbReference type="Google" id="ProtNLM"/>
    </source>
</evidence>
<dbReference type="Gene3D" id="4.10.280.10">
    <property type="entry name" value="Helix-loop-helix DNA-binding domain"/>
    <property type="match status" value="1"/>
</dbReference>
<dbReference type="GO" id="GO:0046983">
    <property type="term" value="F:protein dimerization activity"/>
    <property type="evidence" value="ECO:0007669"/>
    <property type="project" value="InterPro"/>
</dbReference>
<dbReference type="OrthoDB" id="690068at2759"/>
<organism evidence="3 4">
    <name type="scientific">Syncephalastrum racemosum</name>
    <name type="common">Filamentous fungus</name>
    <dbReference type="NCBI Taxonomy" id="13706"/>
    <lineage>
        <taxon>Eukaryota</taxon>
        <taxon>Fungi</taxon>
        <taxon>Fungi incertae sedis</taxon>
        <taxon>Mucoromycota</taxon>
        <taxon>Mucoromycotina</taxon>
        <taxon>Mucoromycetes</taxon>
        <taxon>Mucorales</taxon>
        <taxon>Syncephalastraceae</taxon>
        <taxon>Syncephalastrum</taxon>
    </lineage>
</organism>
<protein>
    <recommendedName>
        <fullName evidence="5">BHLH domain-containing protein</fullName>
    </recommendedName>
</protein>
<accession>A0A1X2HTT9</accession>
<keyword evidence="1" id="KW-0175">Coiled coil</keyword>